<evidence type="ECO:0000313" key="4">
    <source>
        <dbReference type="EMBL" id="ANN19178.1"/>
    </source>
</evidence>
<dbReference type="Proteomes" id="UP000093695">
    <property type="component" value="Chromosome"/>
</dbReference>
<protein>
    <recommendedName>
        <fullName evidence="3">DUF8017 domain-containing protein</fullName>
    </recommendedName>
</protein>
<feature type="compositionally biased region" description="Low complexity" evidence="1">
    <location>
        <begin position="30"/>
        <end position="48"/>
    </location>
</feature>
<keyword evidence="2" id="KW-0812">Transmembrane</keyword>
<dbReference type="EMBL" id="CP016174">
    <property type="protein sequence ID" value="ANN19178.1"/>
    <property type="molecule type" value="Genomic_DNA"/>
</dbReference>
<evidence type="ECO:0000313" key="5">
    <source>
        <dbReference type="Proteomes" id="UP000093695"/>
    </source>
</evidence>
<proteinExistence type="predicted"/>
<gene>
    <name evidence="4" type="ORF">SD37_28550</name>
</gene>
<dbReference type="KEGG" id="aori:SD37_28550"/>
<dbReference type="InterPro" id="IPR058330">
    <property type="entry name" value="DUF8017"/>
</dbReference>
<dbReference type="Pfam" id="PF26056">
    <property type="entry name" value="DUF8017"/>
    <property type="match status" value="1"/>
</dbReference>
<dbReference type="RefSeq" id="WP_044850821.1">
    <property type="nucleotide sequence ID" value="NZ_CP016174.1"/>
</dbReference>
<keyword evidence="2" id="KW-1133">Transmembrane helix</keyword>
<organism evidence="4 5">
    <name type="scientific">Amycolatopsis orientalis</name>
    <name type="common">Nocardia orientalis</name>
    <dbReference type="NCBI Taxonomy" id="31958"/>
    <lineage>
        <taxon>Bacteria</taxon>
        <taxon>Bacillati</taxon>
        <taxon>Actinomycetota</taxon>
        <taxon>Actinomycetes</taxon>
        <taxon>Pseudonocardiales</taxon>
        <taxon>Pseudonocardiaceae</taxon>
        <taxon>Amycolatopsis</taxon>
    </lineage>
</organism>
<keyword evidence="2" id="KW-0472">Membrane</keyword>
<evidence type="ECO:0000259" key="3">
    <source>
        <dbReference type="Pfam" id="PF26056"/>
    </source>
</evidence>
<feature type="compositionally biased region" description="Low complexity" evidence="1">
    <location>
        <begin position="13"/>
        <end position="22"/>
    </location>
</feature>
<feature type="transmembrane region" description="Helical" evidence="2">
    <location>
        <begin position="65"/>
        <end position="86"/>
    </location>
</feature>
<accession>A0A193C473</accession>
<feature type="region of interest" description="Disordered" evidence="1">
    <location>
        <begin position="89"/>
        <end position="124"/>
    </location>
</feature>
<evidence type="ECO:0000256" key="2">
    <source>
        <dbReference type="SAM" id="Phobius"/>
    </source>
</evidence>
<feature type="region of interest" description="Disordered" evidence="1">
    <location>
        <begin position="1"/>
        <end position="57"/>
    </location>
</feature>
<dbReference type="AlphaFoldDB" id="A0A193C473"/>
<feature type="compositionally biased region" description="Low complexity" evidence="1">
    <location>
        <begin position="100"/>
        <end position="114"/>
    </location>
</feature>
<name>A0A193C473_AMYOR</name>
<reference evidence="4 5" key="1">
    <citation type="journal article" date="2015" name="Genome Announc.">
        <title>Draft Genome Sequence of Norvancomycin-Producing Strain Amycolatopsis orientalis CPCC200066.</title>
        <authorList>
            <person name="Lei X."/>
            <person name="Yuan F."/>
            <person name="Shi Y."/>
            <person name="Li X."/>
            <person name="Wang L."/>
            <person name="Hong B."/>
        </authorList>
    </citation>
    <scope>NUCLEOTIDE SEQUENCE [LARGE SCALE GENOMIC DNA]</scope>
    <source>
        <strain evidence="4 5">B-37</strain>
    </source>
</reference>
<feature type="domain" description="DUF8017" evidence="3">
    <location>
        <begin position="124"/>
        <end position="300"/>
    </location>
</feature>
<keyword evidence="5" id="KW-1185">Reference proteome</keyword>
<sequence>MAYPGGDGWPERQQPYRQQPPQQGYPPQNPQQYGQDPQQQGFQHFPQQTYHGFAPEPPKKGKKGLWIGLGALVVVIAVGATLFFVLRDGEDPQPQPTPPSASASASNPPSTTPSGEAKEGNKVPAKTLGWQGIVSRQDKTAYDLPPVGWETTAGYTTGNTERDLKMVIHEVSRYKLGACPDVSGSNRGMVGFATAEQIPVENAARGAVRLWIQSATGNADVPLPEIKPVPIADGTIQAVSSSATFTPRETEGCRAPSVKVTSAAFKIGQQTVCFVMILDQGTPDALPDSDAQLILASLRPQQ</sequence>
<evidence type="ECO:0000256" key="1">
    <source>
        <dbReference type="SAM" id="MobiDB-lite"/>
    </source>
</evidence>
<dbReference type="STRING" id="31958.SD37_28550"/>